<proteinExistence type="predicted"/>
<organism evidence="2 3">
    <name type="scientific">Echinostoma caproni</name>
    <dbReference type="NCBI Taxonomy" id="27848"/>
    <lineage>
        <taxon>Eukaryota</taxon>
        <taxon>Metazoa</taxon>
        <taxon>Spiralia</taxon>
        <taxon>Lophotrochozoa</taxon>
        <taxon>Platyhelminthes</taxon>
        <taxon>Trematoda</taxon>
        <taxon>Digenea</taxon>
        <taxon>Plagiorchiida</taxon>
        <taxon>Echinostomata</taxon>
        <taxon>Echinostomatoidea</taxon>
        <taxon>Echinostomatidae</taxon>
        <taxon>Echinostoma</taxon>
    </lineage>
</organism>
<dbReference type="OrthoDB" id="10508926at2759"/>
<evidence type="ECO:0000313" key="3">
    <source>
        <dbReference type="Proteomes" id="UP000272942"/>
    </source>
</evidence>
<gene>
    <name evidence="2" type="ORF">ECPE_LOCUS10635</name>
</gene>
<protein>
    <submittedName>
        <fullName evidence="2">Uncharacterized protein</fullName>
    </submittedName>
</protein>
<reference evidence="2 3" key="1">
    <citation type="submission" date="2018-11" db="EMBL/GenBank/DDBJ databases">
        <authorList>
            <consortium name="Pathogen Informatics"/>
        </authorList>
    </citation>
    <scope>NUCLEOTIDE SEQUENCE [LARGE SCALE GENOMIC DNA]</scope>
    <source>
        <strain evidence="2 3">Egypt</strain>
    </source>
</reference>
<evidence type="ECO:0000256" key="1">
    <source>
        <dbReference type="SAM" id="MobiDB-lite"/>
    </source>
</evidence>
<dbReference type="AlphaFoldDB" id="A0A3P8GXN4"/>
<feature type="compositionally biased region" description="Low complexity" evidence="1">
    <location>
        <begin position="65"/>
        <end position="81"/>
    </location>
</feature>
<name>A0A3P8GXN4_9TREM</name>
<dbReference type="EMBL" id="UZAN01049413">
    <property type="protein sequence ID" value="VDP87371.1"/>
    <property type="molecule type" value="Genomic_DNA"/>
</dbReference>
<evidence type="ECO:0000313" key="2">
    <source>
        <dbReference type="EMBL" id="VDP87371.1"/>
    </source>
</evidence>
<feature type="compositionally biased region" description="Basic and acidic residues" evidence="1">
    <location>
        <begin position="19"/>
        <end position="28"/>
    </location>
</feature>
<accession>A0A3P8GXN4</accession>
<sequence length="114" mass="13008">MLRTREQLVHITDSALDVHERCERDRQTGSRRSQAVRPSHDSPPRHSISLPPLSGDQKQKPRILSDTSTTSRISSSQDSHTNNVSNTRRKSKMSELALAKRRIALIRSKRLEQT</sequence>
<keyword evidence="3" id="KW-1185">Reference proteome</keyword>
<dbReference type="Proteomes" id="UP000272942">
    <property type="component" value="Unassembled WGS sequence"/>
</dbReference>
<feature type="region of interest" description="Disordered" evidence="1">
    <location>
        <begin position="19"/>
        <end position="95"/>
    </location>
</feature>